<dbReference type="AlphaFoldDB" id="A0A8T8K5C1"/>
<keyword evidence="1" id="KW-0645">Protease</keyword>
<dbReference type="OrthoDB" id="51464at2157"/>
<proteinExistence type="inferred from homology"/>
<dbReference type="InterPro" id="IPR001539">
    <property type="entry name" value="Peptidase_U32"/>
</dbReference>
<dbReference type="PANTHER" id="PTHR30217">
    <property type="entry name" value="PEPTIDASE U32 FAMILY"/>
    <property type="match status" value="1"/>
</dbReference>
<evidence type="ECO:0000313" key="5">
    <source>
        <dbReference type="Proteomes" id="UP000681041"/>
    </source>
</evidence>
<evidence type="ECO:0000256" key="2">
    <source>
        <dbReference type="ARBA" id="ARBA00022801"/>
    </source>
</evidence>
<dbReference type="RefSeq" id="WP_211533652.1">
    <property type="nucleotide sequence ID" value="NZ_CP058560.1"/>
</dbReference>
<sequence length="393" mass="44185">MVELLSPAGNFTSLSSALKNGADSVYIGIQGFNMRAHSTNFSLSELEKAVNMTHKHESRLYVCTNTMMRNQDLDGLEKMLPGVVESGVDALIVSDLGALELIRDHHLEAHYSVQGNASNTRTLHTLKKLGVKRAILSRELSLDEIKQISSKSPLEIEVFIHGAQCMALSGRCFLSSYLYQKNANCGECLQPCRKVWKMECEDGSKLILEKEDNMTHFLSPRDMCMIEYIPELMESGVAAFKIEGRARSADYVGEVTRVYQEAINTYHNGWSFKSQWLDDLKNVFNRGFDQGFYFQKPLQDSPSNQSPYIKKDVGEVVNYFSQVKAAEVRLWSDLKLGDELIIQGPTTGFVKQKAESMQIEGLDITKAIKGQNVGLKVDEKVRSGDLVYKKVKR</sequence>
<evidence type="ECO:0000256" key="3">
    <source>
        <dbReference type="ARBA" id="ARBA00038374"/>
    </source>
</evidence>
<keyword evidence="2" id="KW-0378">Hydrolase</keyword>
<dbReference type="InterPro" id="IPR051454">
    <property type="entry name" value="RNA/ubiquinone_mod_enzymes"/>
</dbReference>
<reference evidence="4" key="1">
    <citation type="submission" date="2020-07" db="EMBL/GenBank/DDBJ databases">
        <title>Methanobacterium. sp. MethCan genome.</title>
        <authorList>
            <person name="Postec A."/>
            <person name="Quemeneur M."/>
        </authorList>
    </citation>
    <scope>NUCLEOTIDE SEQUENCE</scope>
    <source>
        <strain evidence="4">MethCAN</strain>
    </source>
</reference>
<gene>
    <name evidence="4" type="ORF">HYG87_02425</name>
</gene>
<dbReference type="PANTHER" id="PTHR30217:SF6">
    <property type="entry name" value="TRNA HYDROXYLATION PROTEIN P"/>
    <property type="match status" value="1"/>
</dbReference>
<dbReference type="GO" id="GO:0006508">
    <property type="term" value="P:proteolysis"/>
    <property type="evidence" value="ECO:0007669"/>
    <property type="project" value="UniProtKB-KW"/>
</dbReference>
<keyword evidence="5" id="KW-1185">Reference proteome</keyword>
<dbReference type="Proteomes" id="UP000681041">
    <property type="component" value="Chromosome"/>
</dbReference>
<dbReference type="GeneID" id="64819584"/>
<evidence type="ECO:0000313" key="4">
    <source>
        <dbReference type="EMBL" id="QUH22705.1"/>
    </source>
</evidence>
<dbReference type="Pfam" id="PF01136">
    <property type="entry name" value="Peptidase_U32"/>
    <property type="match status" value="1"/>
</dbReference>
<dbReference type="EMBL" id="CP058560">
    <property type="protein sequence ID" value="QUH22705.1"/>
    <property type="molecule type" value="Genomic_DNA"/>
</dbReference>
<evidence type="ECO:0000256" key="1">
    <source>
        <dbReference type="ARBA" id="ARBA00022670"/>
    </source>
</evidence>
<dbReference type="GO" id="GO:0008233">
    <property type="term" value="F:peptidase activity"/>
    <property type="evidence" value="ECO:0007669"/>
    <property type="project" value="UniProtKB-KW"/>
</dbReference>
<dbReference type="KEGG" id="meme:HYG87_02425"/>
<organism evidence="4 5">
    <name type="scientific">Methanobacterium alkalithermotolerans</name>
    <dbReference type="NCBI Taxonomy" id="2731220"/>
    <lineage>
        <taxon>Archaea</taxon>
        <taxon>Methanobacteriati</taxon>
        <taxon>Methanobacteriota</taxon>
        <taxon>Methanomada group</taxon>
        <taxon>Methanobacteria</taxon>
        <taxon>Methanobacteriales</taxon>
        <taxon>Methanobacteriaceae</taxon>
        <taxon>Methanobacterium</taxon>
    </lineage>
</organism>
<comment type="similarity">
    <text evidence="3">Belongs to the peptidase U32 family.</text>
</comment>
<name>A0A8T8K5C1_9EURY</name>
<accession>A0A8T8K5C1</accession>
<protein>
    <submittedName>
        <fullName evidence="4">U32 family peptidase</fullName>
    </submittedName>
</protein>